<dbReference type="Pfam" id="PF00589">
    <property type="entry name" value="Phage_integrase"/>
    <property type="match status" value="1"/>
</dbReference>
<keyword evidence="2 4" id="KW-0238">DNA-binding</keyword>
<name>A0A231H6F2_9NOCA</name>
<dbReference type="InterPro" id="IPR002104">
    <property type="entry name" value="Integrase_catalytic"/>
</dbReference>
<evidence type="ECO:0000256" key="4">
    <source>
        <dbReference type="PROSITE-ProRule" id="PRU01248"/>
    </source>
</evidence>
<dbReference type="InterPro" id="IPR010998">
    <property type="entry name" value="Integrase_recombinase_N"/>
</dbReference>
<feature type="domain" description="Tyr recombinase" evidence="6">
    <location>
        <begin position="236"/>
        <end position="419"/>
    </location>
</feature>
<feature type="domain" description="Core-binding (CB)" evidence="7">
    <location>
        <begin position="98"/>
        <end position="179"/>
    </location>
</feature>
<dbReference type="GO" id="GO:0006310">
    <property type="term" value="P:DNA recombination"/>
    <property type="evidence" value="ECO:0007669"/>
    <property type="project" value="UniProtKB-KW"/>
</dbReference>
<dbReference type="CDD" id="cd01189">
    <property type="entry name" value="INT_ICEBs1_C_like"/>
    <property type="match status" value="1"/>
</dbReference>
<feature type="region of interest" description="Disordered" evidence="5">
    <location>
        <begin position="223"/>
        <end position="249"/>
    </location>
</feature>
<feature type="compositionally biased region" description="Basic and acidic residues" evidence="5">
    <location>
        <begin position="66"/>
        <end position="76"/>
    </location>
</feature>
<dbReference type="InterPro" id="IPR011010">
    <property type="entry name" value="DNA_brk_join_enz"/>
</dbReference>
<comment type="similarity">
    <text evidence="1">Belongs to the 'phage' integrase family.</text>
</comment>
<feature type="region of interest" description="Disordered" evidence="5">
    <location>
        <begin position="55"/>
        <end position="76"/>
    </location>
</feature>
<dbReference type="SUPFAM" id="SSF56349">
    <property type="entry name" value="DNA breaking-rejoining enzymes"/>
    <property type="match status" value="1"/>
</dbReference>
<evidence type="ECO:0000256" key="5">
    <source>
        <dbReference type="SAM" id="MobiDB-lite"/>
    </source>
</evidence>
<dbReference type="PROSITE" id="PS51898">
    <property type="entry name" value="TYR_RECOMBINASE"/>
    <property type="match status" value="1"/>
</dbReference>
<dbReference type="Proteomes" id="UP000215506">
    <property type="component" value="Unassembled WGS sequence"/>
</dbReference>
<dbReference type="PANTHER" id="PTHR30349">
    <property type="entry name" value="PHAGE INTEGRASE-RELATED"/>
    <property type="match status" value="1"/>
</dbReference>
<dbReference type="InterPro" id="IPR013762">
    <property type="entry name" value="Integrase-like_cat_sf"/>
</dbReference>
<evidence type="ECO:0000259" key="7">
    <source>
        <dbReference type="PROSITE" id="PS51900"/>
    </source>
</evidence>
<reference evidence="8 9" key="1">
    <citation type="submission" date="2017-07" db="EMBL/GenBank/DDBJ databases">
        <title>First draft Genome Sequence of Nocardia cerradoensis isolated from human infection.</title>
        <authorList>
            <person name="Carrasco G."/>
        </authorList>
    </citation>
    <scope>NUCLEOTIDE SEQUENCE [LARGE SCALE GENOMIC DNA]</scope>
    <source>
        <strain evidence="8 9">CNM20130759</strain>
    </source>
</reference>
<accession>A0A231H6F2</accession>
<dbReference type="EMBL" id="NGAF01000006">
    <property type="protein sequence ID" value="OXR44370.1"/>
    <property type="molecule type" value="Genomic_DNA"/>
</dbReference>
<evidence type="ECO:0000259" key="6">
    <source>
        <dbReference type="PROSITE" id="PS51898"/>
    </source>
</evidence>
<evidence type="ECO:0000313" key="8">
    <source>
        <dbReference type="EMBL" id="OXR44370.1"/>
    </source>
</evidence>
<evidence type="ECO:0000256" key="1">
    <source>
        <dbReference type="ARBA" id="ARBA00008857"/>
    </source>
</evidence>
<proteinExistence type="inferred from homology"/>
<evidence type="ECO:0000256" key="3">
    <source>
        <dbReference type="ARBA" id="ARBA00023172"/>
    </source>
</evidence>
<evidence type="ECO:0000256" key="2">
    <source>
        <dbReference type="ARBA" id="ARBA00023125"/>
    </source>
</evidence>
<gene>
    <name evidence="8" type="primary">xerD_1</name>
    <name evidence="8" type="ORF">B7C42_03159</name>
</gene>
<dbReference type="AlphaFoldDB" id="A0A231H6F2"/>
<dbReference type="GO" id="GO:0003677">
    <property type="term" value="F:DNA binding"/>
    <property type="evidence" value="ECO:0007669"/>
    <property type="project" value="UniProtKB-UniRule"/>
</dbReference>
<keyword evidence="9" id="KW-1185">Reference proteome</keyword>
<keyword evidence="3" id="KW-0233">DNA recombination</keyword>
<feature type="region of interest" description="Disordered" evidence="5">
    <location>
        <begin position="1"/>
        <end position="42"/>
    </location>
</feature>
<dbReference type="PROSITE" id="PS51900">
    <property type="entry name" value="CB"/>
    <property type="match status" value="1"/>
</dbReference>
<feature type="compositionally biased region" description="Basic and acidic residues" evidence="5">
    <location>
        <begin position="19"/>
        <end position="42"/>
    </location>
</feature>
<dbReference type="Gene3D" id="1.10.443.10">
    <property type="entry name" value="Intergrase catalytic core"/>
    <property type="match status" value="1"/>
</dbReference>
<dbReference type="PANTHER" id="PTHR30349:SF64">
    <property type="entry name" value="PROPHAGE INTEGRASE INTD-RELATED"/>
    <property type="match status" value="1"/>
</dbReference>
<sequence length="429" mass="46796">MSTPENISRKPRRKPGNVRIEDRHYIDGDRSRPTSRWKTDANGKRVPIGKRYIVHWNDPTGTPKSKSFDKRGQAEDHKTKMVTEIHEGTYRDPHKVGTPFSVIADLWVKSLASAPKSTASAHKSVLKNHVRPTFDPREIGSITKTDIVSWVAELTDKGLSPATVHRCFVALRGVLTLAIPDHLRADPSAGVKLPPLPSAKDRFLTHTEVALLAAAADYRAGTKRPGARTDVKGETGGPLPVDKKGVPIVPAADPSPDGLAIRFLAYTGLRVGELSGLQVSDVDLKKGRVRVDGSLAVDEDEPGDTKSRKTRWVPIPKSMHAELRKHLKGRKADDWAFTAPGGGPIRRTNWNRRVLKPAAELVGLLPLTAHDLRHTYASLSASSGVRVEVVSKLMGHADPGFTMRRYIGLFPDDMSASADLLDAAMSAGK</sequence>
<dbReference type="InterPro" id="IPR044068">
    <property type="entry name" value="CB"/>
</dbReference>
<dbReference type="RefSeq" id="WP_094025754.1">
    <property type="nucleotide sequence ID" value="NZ_NGAF01000006.1"/>
</dbReference>
<evidence type="ECO:0000313" key="9">
    <source>
        <dbReference type="Proteomes" id="UP000215506"/>
    </source>
</evidence>
<dbReference type="InterPro" id="IPR050090">
    <property type="entry name" value="Tyrosine_recombinase_XerCD"/>
</dbReference>
<organism evidence="8 9">
    <name type="scientific">Nocardia cerradoensis</name>
    <dbReference type="NCBI Taxonomy" id="85688"/>
    <lineage>
        <taxon>Bacteria</taxon>
        <taxon>Bacillati</taxon>
        <taxon>Actinomycetota</taxon>
        <taxon>Actinomycetes</taxon>
        <taxon>Mycobacteriales</taxon>
        <taxon>Nocardiaceae</taxon>
        <taxon>Nocardia</taxon>
    </lineage>
</organism>
<dbReference type="Gene3D" id="1.10.150.130">
    <property type="match status" value="1"/>
</dbReference>
<protein>
    <submittedName>
        <fullName evidence="8">Tyrosine recombinase XerD</fullName>
    </submittedName>
</protein>
<dbReference type="GO" id="GO:0015074">
    <property type="term" value="P:DNA integration"/>
    <property type="evidence" value="ECO:0007669"/>
    <property type="project" value="InterPro"/>
</dbReference>
<comment type="caution">
    <text evidence="8">The sequence shown here is derived from an EMBL/GenBank/DDBJ whole genome shotgun (WGS) entry which is preliminary data.</text>
</comment>